<protein>
    <submittedName>
        <fullName evidence="1">Uncharacterized protein</fullName>
    </submittedName>
</protein>
<organism evidence="1">
    <name type="scientific">Opuntia streptacantha</name>
    <name type="common">Prickly pear cactus</name>
    <name type="synonym">Opuntia cardona</name>
    <dbReference type="NCBI Taxonomy" id="393608"/>
    <lineage>
        <taxon>Eukaryota</taxon>
        <taxon>Viridiplantae</taxon>
        <taxon>Streptophyta</taxon>
        <taxon>Embryophyta</taxon>
        <taxon>Tracheophyta</taxon>
        <taxon>Spermatophyta</taxon>
        <taxon>Magnoliopsida</taxon>
        <taxon>eudicotyledons</taxon>
        <taxon>Gunneridae</taxon>
        <taxon>Pentapetalae</taxon>
        <taxon>Caryophyllales</taxon>
        <taxon>Cactineae</taxon>
        <taxon>Cactaceae</taxon>
        <taxon>Opuntioideae</taxon>
        <taxon>Opuntia</taxon>
    </lineage>
</organism>
<dbReference type="AlphaFoldDB" id="A0A7C8ZXY0"/>
<dbReference type="EMBL" id="GISG01174804">
    <property type="protein sequence ID" value="MBA4652496.1"/>
    <property type="molecule type" value="Transcribed_RNA"/>
</dbReference>
<dbReference type="EMBL" id="GISG01174811">
    <property type="protein sequence ID" value="MBA4652498.1"/>
    <property type="molecule type" value="Transcribed_RNA"/>
</dbReference>
<sequence length="133" mass="15669">MVHKQELHHPFPSLLGQRCVCLYLHSRKSRHGARSDRFGRFLDLNQTHTTISSNREATVVAKTGNINPGDLTRLKNGETLRDFDGVPIDKDFDCIFRIGEMNPSVTDWWARRRRWRIWGGLHRCSFWVFEFWG</sequence>
<dbReference type="EMBL" id="GISG01174791">
    <property type="protein sequence ID" value="MBA4652492.1"/>
    <property type="molecule type" value="Transcribed_RNA"/>
</dbReference>
<reference evidence="1" key="1">
    <citation type="journal article" date="2013" name="J. Plant Res.">
        <title>Effect of fungi and light on seed germination of three Opuntia species from semiarid lands of central Mexico.</title>
        <authorList>
            <person name="Delgado-Sanchez P."/>
            <person name="Jimenez-Bremont J.F."/>
            <person name="Guerrero-Gonzalez Mde L."/>
            <person name="Flores J."/>
        </authorList>
    </citation>
    <scope>NUCLEOTIDE SEQUENCE</scope>
    <source>
        <tissue evidence="1">Cladode</tissue>
    </source>
</reference>
<dbReference type="EMBL" id="GISG01174814">
    <property type="protein sequence ID" value="MBA4652500.1"/>
    <property type="molecule type" value="Transcribed_RNA"/>
</dbReference>
<proteinExistence type="predicted"/>
<evidence type="ECO:0000313" key="1">
    <source>
        <dbReference type="EMBL" id="MBA4652495.1"/>
    </source>
</evidence>
<dbReference type="EMBL" id="GISG01174800">
    <property type="protein sequence ID" value="MBA4652495.1"/>
    <property type="molecule type" value="Transcribed_RNA"/>
</dbReference>
<name>A0A7C8ZXY0_OPUST</name>
<dbReference type="EMBL" id="GISG01174799">
    <property type="protein sequence ID" value="MBA4652494.1"/>
    <property type="molecule type" value="Transcribed_RNA"/>
</dbReference>
<dbReference type="EMBL" id="GISG01174813">
    <property type="protein sequence ID" value="MBA4652499.1"/>
    <property type="molecule type" value="Transcribed_RNA"/>
</dbReference>
<accession>A0A7C8ZXY0</accession>
<dbReference type="EMBL" id="GISG01174808">
    <property type="protein sequence ID" value="MBA4652497.1"/>
    <property type="molecule type" value="Transcribed_RNA"/>
</dbReference>
<reference evidence="1" key="2">
    <citation type="submission" date="2020-07" db="EMBL/GenBank/DDBJ databases">
        <authorList>
            <person name="Vera ALvarez R."/>
            <person name="Arias-Moreno D.M."/>
            <person name="Jimenez-Jacinto V."/>
            <person name="Jimenez-Bremont J.F."/>
            <person name="Swaminathan K."/>
            <person name="Moose S.P."/>
            <person name="Guerrero-Gonzalez M.L."/>
            <person name="Marino-Ramirez L."/>
            <person name="Landsman D."/>
            <person name="Rodriguez-Kessler M."/>
            <person name="Delgado-Sanchez P."/>
        </authorList>
    </citation>
    <scope>NUCLEOTIDE SEQUENCE</scope>
    <source>
        <tissue evidence="1">Cladode</tissue>
    </source>
</reference>
<dbReference type="EMBL" id="GISG01174797">
    <property type="protein sequence ID" value="MBA4652493.1"/>
    <property type="molecule type" value="Transcribed_RNA"/>
</dbReference>